<reference evidence="1 2" key="1">
    <citation type="submission" date="2021-10" db="EMBL/GenBank/DDBJ databases">
        <authorList>
            <person name="Criscuolo A."/>
        </authorList>
    </citation>
    <scope>NUCLEOTIDE SEQUENCE [LARGE SCALE GENOMIC DNA]</scope>
    <source>
        <strain evidence="2">CIP 111883</strain>
    </source>
</reference>
<keyword evidence="2" id="KW-1185">Reference proteome</keyword>
<sequence>MELINKADQRVSVETSFYRTIVELIFRLIMRGVFI</sequence>
<name>A0ABM8YK84_9BACI</name>
<dbReference type="Proteomes" id="UP000789833">
    <property type="component" value="Unassembled WGS sequence"/>
</dbReference>
<accession>A0ABM8YK84</accession>
<organism evidence="1 2">
    <name type="scientific">Sutcliffiella rhizosphaerae</name>
    <dbReference type="NCBI Taxonomy" id="2880967"/>
    <lineage>
        <taxon>Bacteria</taxon>
        <taxon>Bacillati</taxon>
        <taxon>Bacillota</taxon>
        <taxon>Bacilli</taxon>
        <taxon>Bacillales</taxon>
        <taxon>Bacillaceae</taxon>
        <taxon>Sutcliffiella</taxon>
    </lineage>
</organism>
<evidence type="ECO:0000313" key="1">
    <source>
        <dbReference type="EMBL" id="CAG9620355.1"/>
    </source>
</evidence>
<proteinExistence type="predicted"/>
<evidence type="ECO:0000313" key="2">
    <source>
        <dbReference type="Proteomes" id="UP000789833"/>
    </source>
</evidence>
<protein>
    <submittedName>
        <fullName evidence="1">Uncharacterized protein</fullName>
    </submittedName>
</protein>
<comment type="caution">
    <text evidence="1">The sequence shown here is derived from an EMBL/GenBank/DDBJ whole genome shotgun (WGS) entry which is preliminary data.</text>
</comment>
<dbReference type="EMBL" id="CAKJTJ010000004">
    <property type="protein sequence ID" value="CAG9620355.1"/>
    <property type="molecule type" value="Genomic_DNA"/>
</dbReference>
<gene>
    <name evidence="1" type="ORF">BACCIP111883_01123</name>
</gene>